<evidence type="ECO:0000259" key="2">
    <source>
        <dbReference type="Pfam" id="PF14478"/>
    </source>
</evidence>
<gene>
    <name evidence="3" type="ORF">XD66_1527</name>
</gene>
<dbReference type="AlphaFoldDB" id="A0A101FEW9"/>
<reference evidence="4" key="1">
    <citation type="journal article" date="2015" name="MBio">
        <title>Genome-Resolved Metagenomic Analysis Reveals Roles for Candidate Phyla and Other Microbial Community Members in Biogeochemical Transformations in Oil Reservoirs.</title>
        <authorList>
            <person name="Hu P."/>
            <person name="Tom L."/>
            <person name="Singh A."/>
            <person name="Thomas B.C."/>
            <person name="Baker B.J."/>
            <person name="Piceno Y.M."/>
            <person name="Andersen G.L."/>
            <person name="Banfield J.F."/>
        </authorList>
    </citation>
    <scope>NUCLEOTIDE SEQUENCE [LARGE SCALE GENOMIC DNA]</scope>
</reference>
<dbReference type="Pfam" id="PF14478">
    <property type="entry name" value="DUF4430"/>
    <property type="match status" value="1"/>
</dbReference>
<dbReference type="Gene3D" id="2.170.130.30">
    <property type="match status" value="1"/>
</dbReference>
<evidence type="ECO:0000313" key="4">
    <source>
        <dbReference type="Proteomes" id="UP000053326"/>
    </source>
</evidence>
<feature type="compositionally biased region" description="Low complexity" evidence="1">
    <location>
        <begin position="91"/>
        <end position="102"/>
    </location>
</feature>
<feature type="compositionally biased region" description="Low complexity" evidence="1">
    <location>
        <begin position="46"/>
        <end position="57"/>
    </location>
</feature>
<name>A0A101FEW9_9THEO</name>
<organism evidence="3 4">
    <name type="scientific">Thermacetogenium phaeum</name>
    <dbReference type="NCBI Taxonomy" id="85874"/>
    <lineage>
        <taxon>Bacteria</taxon>
        <taxon>Bacillati</taxon>
        <taxon>Bacillota</taxon>
        <taxon>Clostridia</taxon>
        <taxon>Thermoanaerobacterales</taxon>
        <taxon>Thermoanaerobacteraceae</taxon>
        <taxon>Thermacetogenium</taxon>
    </lineage>
</organism>
<proteinExistence type="predicted"/>
<dbReference type="PATRIC" id="fig|85874.4.peg.1210"/>
<dbReference type="Proteomes" id="UP000053326">
    <property type="component" value="Unassembled WGS sequence"/>
</dbReference>
<feature type="domain" description="Transcobalamin-like C-terminal" evidence="2">
    <location>
        <begin position="146"/>
        <end position="214"/>
    </location>
</feature>
<dbReference type="InterPro" id="IPR027954">
    <property type="entry name" value="Transcobalamin-like_C"/>
</dbReference>
<dbReference type="EMBL" id="LGFO01000264">
    <property type="protein sequence ID" value="KUK35764.1"/>
    <property type="molecule type" value="Genomic_DNA"/>
</dbReference>
<protein>
    <recommendedName>
        <fullName evidence="2">Transcobalamin-like C-terminal domain-containing protein</fullName>
    </recommendedName>
</protein>
<sequence length="230" mass="24082">MKRYSYLLLVALLLLGLIVPVTYSSWVQKKGQPVGQTGTPAREETAPAQGTGTTPTADGEEKGTETGSANSRSEAVGPVSTASGKMPAGDSQQKQAPQQPSQERAAEPAPPASGSVTVVGIAVVGSGGELLYGPAEVRIGKESSWGVTALGALDATGLPYTLSPRYADLVDSIAGQRNRGQSGWMYNVNGEIPAVAAAKKTLKQGDKVIWWYSKSIDQAPPSWDDLEKQR</sequence>
<evidence type="ECO:0000256" key="1">
    <source>
        <dbReference type="SAM" id="MobiDB-lite"/>
    </source>
</evidence>
<feature type="region of interest" description="Disordered" evidence="1">
    <location>
        <begin position="30"/>
        <end position="114"/>
    </location>
</feature>
<comment type="caution">
    <text evidence="3">The sequence shown here is derived from an EMBL/GenBank/DDBJ whole genome shotgun (WGS) entry which is preliminary data.</text>
</comment>
<accession>A0A101FEW9</accession>
<evidence type="ECO:0000313" key="3">
    <source>
        <dbReference type="EMBL" id="KUK35764.1"/>
    </source>
</evidence>